<evidence type="ECO:0000256" key="5">
    <source>
        <dbReference type="ARBA" id="ARBA00035502"/>
    </source>
</evidence>
<reference evidence="7 8" key="1">
    <citation type="journal article" date="2016" name="Nat. Commun.">
        <title>Thousands of microbial genomes shed light on interconnected biogeochemical processes in an aquifer system.</title>
        <authorList>
            <person name="Anantharaman K."/>
            <person name="Brown C.T."/>
            <person name="Hug L.A."/>
            <person name="Sharon I."/>
            <person name="Castelle C.J."/>
            <person name="Probst A.J."/>
            <person name="Thomas B.C."/>
            <person name="Singh A."/>
            <person name="Wilkins M.J."/>
            <person name="Karaoz U."/>
            <person name="Brodie E.L."/>
            <person name="Williams K.H."/>
            <person name="Hubbard S.S."/>
            <person name="Banfield J.F."/>
        </authorList>
    </citation>
    <scope>NUCLEOTIDE SEQUENCE [LARGE SCALE GENOMIC DNA]</scope>
</reference>
<keyword evidence="6" id="KW-0175">Coiled coil</keyword>
<protein>
    <recommendedName>
        <fullName evidence="4">Large ribosomal subunit protein uL10</fullName>
    </recommendedName>
    <alternativeName>
        <fullName evidence="5">50S ribosomal protein L10</fullName>
    </alternativeName>
</protein>
<evidence type="ECO:0000256" key="1">
    <source>
        <dbReference type="ARBA" id="ARBA00008889"/>
    </source>
</evidence>
<dbReference type="AlphaFoldDB" id="A0A1F7IAH5"/>
<evidence type="ECO:0000256" key="4">
    <source>
        <dbReference type="ARBA" id="ARBA00035202"/>
    </source>
</evidence>
<proteinExistence type="inferred from homology"/>
<dbReference type="GO" id="GO:0005840">
    <property type="term" value="C:ribosome"/>
    <property type="evidence" value="ECO:0007669"/>
    <property type="project" value="UniProtKB-KW"/>
</dbReference>
<dbReference type="InterPro" id="IPR047865">
    <property type="entry name" value="Ribosomal_uL10_bac_type"/>
</dbReference>
<accession>A0A1F7IAH5</accession>
<comment type="similarity">
    <text evidence="1">Belongs to the universal ribosomal protein uL10 family.</text>
</comment>
<keyword evidence="2 7" id="KW-0689">Ribosomal protein</keyword>
<dbReference type="PANTHER" id="PTHR11560">
    <property type="entry name" value="39S RIBOSOMAL PROTEIN L10, MITOCHONDRIAL"/>
    <property type="match status" value="1"/>
</dbReference>
<dbReference type="Proteomes" id="UP000177698">
    <property type="component" value="Unassembled WGS sequence"/>
</dbReference>
<evidence type="ECO:0000313" key="8">
    <source>
        <dbReference type="Proteomes" id="UP000177698"/>
    </source>
</evidence>
<dbReference type="Pfam" id="PF00466">
    <property type="entry name" value="Ribosomal_L10"/>
    <property type="match status" value="1"/>
</dbReference>
<evidence type="ECO:0000256" key="2">
    <source>
        <dbReference type="ARBA" id="ARBA00022980"/>
    </source>
</evidence>
<evidence type="ECO:0000313" key="7">
    <source>
        <dbReference type="EMBL" id="OGK40332.1"/>
    </source>
</evidence>
<name>A0A1F7IAH5_9BACT</name>
<dbReference type="STRING" id="1802056.A2954_02935"/>
<organism evidence="7 8">
    <name type="scientific">Candidatus Roizmanbacteria bacterium RIFCSPLOWO2_01_FULL_37_12</name>
    <dbReference type="NCBI Taxonomy" id="1802056"/>
    <lineage>
        <taxon>Bacteria</taxon>
        <taxon>Candidatus Roizmaniibacteriota</taxon>
    </lineage>
</organism>
<dbReference type="Gene3D" id="3.30.70.1730">
    <property type="match status" value="1"/>
</dbReference>
<dbReference type="GO" id="GO:1990904">
    <property type="term" value="C:ribonucleoprotein complex"/>
    <property type="evidence" value="ECO:0007669"/>
    <property type="project" value="UniProtKB-KW"/>
</dbReference>
<dbReference type="InterPro" id="IPR001790">
    <property type="entry name" value="Ribosomal_uL10"/>
</dbReference>
<keyword evidence="3" id="KW-0687">Ribonucleoprotein</keyword>
<comment type="caution">
    <text evidence="7">The sequence shown here is derived from an EMBL/GenBank/DDBJ whole genome shotgun (WGS) entry which is preliminary data.</text>
</comment>
<gene>
    <name evidence="7" type="ORF">A2954_02935</name>
</gene>
<sequence length="179" mass="20545">MVNEKKLALGQKIQDLLSKYQNFVLIKIDKTSHQTLENLRKELKKSQANLKVIKNSLLEKTINKLSKKNKVLAEIEKTFFPLRDTSALLLLEKEWSTGLASFYQFIKKEVSLSFKFGLLDNLTYPSERLVQIAQLPPKNQLVANLVGSFKAPTSRLVHSMKFNVAKLVYILKEKSKKSH</sequence>
<dbReference type="Gene3D" id="6.10.250.290">
    <property type="match status" value="1"/>
</dbReference>
<dbReference type="EMBL" id="MGAG01000026">
    <property type="protein sequence ID" value="OGK40332.1"/>
    <property type="molecule type" value="Genomic_DNA"/>
</dbReference>
<feature type="coiled-coil region" evidence="6">
    <location>
        <begin position="36"/>
        <end position="78"/>
    </location>
</feature>
<dbReference type="InterPro" id="IPR043141">
    <property type="entry name" value="Ribosomal_uL10-like_sf"/>
</dbReference>
<evidence type="ECO:0000256" key="6">
    <source>
        <dbReference type="SAM" id="Coils"/>
    </source>
</evidence>
<evidence type="ECO:0000256" key="3">
    <source>
        <dbReference type="ARBA" id="ARBA00023274"/>
    </source>
</evidence>
<dbReference type="SUPFAM" id="SSF160369">
    <property type="entry name" value="Ribosomal protein L10-like"/>
    <property type="match status" value="1"/>
</dbReference>